<gene>
    <name evidence="1" type="ORF">HAPAU_02970</name>
</gene>
<dbReference type="PATRIC" id="fig|1008153.3.peg.301"/>
<dbReference type="Proteomes" id="UP000075321">
    <property type="component" value="Unassembled WGS sequence"/>
</dbReference>
<dbReference type="AlphaFoldDB" id="A0A151AIY9"/>
<proteinExistence type="predicted"/>
<sequence length="164" mass="18235">MSGPTERLVGERRERADLSVIPPSIAREEVDSTGAVGAVAYPYRIYEVAVTVPRRFFGDRREEYVVSVDRARRLAVRADTLPEPEPRAVEDVLVVPTELSAEQADEKAREAVFGWCLRRFSMGDSPDIAIERAVDVHKLFWLAARPDGDAIVDSVRGSAEPLVE</sequence>
<dbReference type="EMBL" id="LTAZ01000001">
    <property type="protein sequence ID" value="KYH27629.1"/>
    <property type="molecule type" value="Genomic_DNA"/>
</dbReference>
<name>A0A151AIY9_9EURY</name>
<comment type="caution">
    <text evidence="1">The sequence shown here is derived from an EMBL/GenBank/DDBJ whole genome shotgun (WGS) entry which is preliminary data.</text>
</comment>
<accession>A0A151AIY9</accession>
<dbReference type="OrthoDB" id="85425at2157"/>
<organism evidence="1 2">
    <name type="scientific">Halalkalicoccus paucihalophilus</name>
    <dbReference type="NCBI Taxonomy" id="1008153"/>
    <lineage>
        <taxon>Archaea</taxon>
        <taxon>Methanobacteriati</taxon>
        <taxon>Methanobacteriota</taxon>
        <taxon>Stenosarchaea group</taxon>
        <taxon>Halobacteria</taxon>
        <taxon>Halobacteriales</taxon>
        <taxon>Halococcaceae</taxon>
        <taxon>Halalkalicoccus</taxon>
    </lineage>
</organism>
<protein>
    <submittedName>
        <fullName evidence="1">Uncharacterized protein</fullName>
    </submittedName>
</protein>
<evidence type="ECO:0000313" key="1">
    <source>
        <dbReference type="EMBL" id="KYH27629.1"/>
    </source>
</evidence>
<reference evidence="1 2" key="1">
    <citation type="submission" date="2016-02" db="EMBL/GenBank/DDBJ databases">
        <title>Genome sequence of Halalkalicoccus paucihalophilus DSM 24557.</title>
        <authorList>
            <person name="Poehlein A."/>
            <person name="Daniel R."/>
        </authorList>
    </citation>
    <scope>NUCLEOTIDE SEQUENCE [LARGE SCALE GENOMIC DNA]</scope>
    <source>
        <strain evidence="1 2">DSM 24557</strain>
    </source>
</reference>
<dbReference type="RefSeq" id="WP_066378629.1">
    <property type="nucleotide sequence ID" value="NZ_LTAZ01000001.1"/>
</dbReference>
<keyword evidence="2" id="KW-1185">Reference proteome</keyword>
<evidence type="ECO:0000313" key="2">
    <source>
        <dbReference type="Proteomes" id="UP000075321"/>
    </source>
</evidence>